<name>A0A432MM44_9BACT</name>
<protein>
    <submittedName>
        <fullName evidence="2">M28 family peptidase</fullName>
    </submittedName>
</protein>
<feature type="domain" description="Peptidase M28" evidence="1">
    <location>
        <begin position="104"/>
        <end position="303"/>
    </location>
</feature>
<accession>A0A432MM44</accession>
<dbReference type="Gene3D" id="3.40.630.10">
    <property type="entry name" value="Zn peptidases"/>
    <property type="match status" value="1"/>
</dbReference>
<evidence type="ECO:0000259" key="1">
    <source>
        <dbReference type="Pfam" id="PF04389"/>
    </source>
</evidence>
<dbReference type="InterPro" id="IPR045175">
    <property type="entry name" value="M28_fam"/>
</dbReference>
<gene>
    <name evidence="2" type="ORF">TsocGM_07195</name>
</gene>
<keyword evidence="3" id="KW-1185">Reference proteome</keyword>
<organism evidence="2 3">
    <name type="scientific">Tautonia sociabilis</name>
    <dbReference type="NCBI Taxonomy" id="2080755"/>
    <lineage>
        <taxon>Bacteria</taxon>
        <taxon>Pseudomonadati</taxon>
        <taxon>Planctomycetota</taxon>
        <taxon>Planctomycetia</taxon>
        <taxon>Isosphaerales</taxon>
        <taxon>Isosphaeraceae</taxon>
        <taxon>Tautonia</taxon>
    </lineage>
</organism>
<reference evidence="2 3" key="2">
    <citation type="submission" date="2019-01" db="EMBL/GenBank/DDBJ databases">
        <title>Tautonia sociabilis, a novel thermotolerant planctomycete of Isosphaeraceae family, isolated from a 4000 m deep subterranean habitat.</title>
        <authorList>
            <person name="Kovaleva O.L."/>
            <person name="Elcheninov A.G."/>
            <person name="Van Heerden E."/>
            <person name="Toshchakov S.V."/>
            <person name="Novikov A."/>
            <person name="Bonch-Osmolovskaya E.A."/>
            <person name="Kublanov I.V."/>
        </authorList>
    </citation>
    <scope>NUCLEOTIDE SEQUENCE [LARGE SCALE GENOMIC DNA]</scope>
    <source>
        <strain evidence="2 3">GM2012</strain>
    </source>
</reference>
<reference evidence="2 3" key="1">
    <citation type="submission" date="2018-12" db="EMBL/GenBank/DDBJ databases">
        <authorList>
            <person name="Toschakov S.V."/>
        </authorList>
    </citation>
    <scope>NUCLEOTIDE SEQUENCE [LARGE SCALE GENOMIC DNA]</scope>
    <source>
        <strain evidence="2 3">GM2012</strain>
    </source>
</reference>
<dbReference type="PANTHER" id="PTHR12147">
    <property type="entry name" value="METALLOPEPTIDASE M28 FAMILY MEMBER"/>
    <property type="match status" value="1"/>
</dbReference>
<dbReference type="PANTHER" id="PTHR12147:SF26">
    <property type="entry name" value="PEPTIDASE M28 DOMAIN-CONTAINING PROTEIN"/>
    <property type="match status" value="1"/>
</dbReference>
<evidence type="ECO:0000313" key="3">
    <source>
        <dbReference type="Proteomes" id="UP000280296"/>
    </source>
</evidence>
<dbReference type="GO" id="GO:0008235">
    <property type="term" value="F:metalloexopeptidase activity"/>
    <property type="evidence" value="ECO:0007669"/>
    <property type="project" value="InterPro"/>
</dbReference>
<evidence type="ECO:0000313" key="2">
    <source>
        <dbReference type="EMBL" id="RUL88491.1"/>
    </source>
</evidence>
<dbReference type="AlphaFoldDB" id="A0A432MM44"/>
<comment type="caution">
    <text evidence="2">The sequence shown here is derived from an EMBL/GenBank/DDBJ whole genome shotgun (WGS) entry which is preliminary data.</text>
</comment>
<dbReference type="SUPFAM" id="SSF53187">
    <property type="entry name" value="Zn-dependent exopeptidases"/>
    <property type="match status" value="1"/>
</dbReference>
<proteinExistence type="predicted"/>
<dbReference type="GO" id="GO:0006508">
    <property type="term" value="P:proteolysis"/>
    <property type="evidence" value="ECO:0007669"/>
    <property type="project" value="InterPro"/>
</dbReference>
<dbReference type="InterPro" id="IPR007484">
    <property type="entry name" value="Peptidase_M28"/>
</dbReference>
<dbReference type="EMBL" id="RYZH01000010">
    <property type="protein sequence ID" value="RUL88491.1"/>
    <property type="molecule type" value="Genomic_DNA"/>
</dbReference>
<dbReference type="Pfam" id="PF04389">
    <property type="entry name" value="Peptidase_M28"/>
    <property type="match status" value="1"/>
</dbReference>
<dbReference type="Proteomes" id="UP000280296">
    <property type="component" value="Unassembled WGS sequence"/>
</dbReference>
<sequence>MLAAAVRAAPLQEGDSMMPALLPLILGSLCPPPPPVSSGVEPNRDRLIEIVYQLASPEFEGRRGAGGRAAGDYLIGQLQRLGLDPAFGDRFDQEFTAGDRSGRNIAAMLPGADPERTDEWIILSAHYDHLGIRGGRLFPGADDNASGVAMVLEVARCLVDRDERPGRGILFVFFDLEEEALLGSRYFVQHPPVPLDQIRLFVTADMLGRSLAGIAGDALFVMGTEHAPGLRPWVVEAAEGLPLTVGVVGADLLVIDRSDYGPFRQRKVPFLFFSTGESPVYHTPDDVPQTIDFEKLASATTLIGRVVLRSASADTMPAWTSERSPWIGEAVAIRGVFELLLEHQEELGIPGAQRALIRGMLNRISRSIEEGTITPEDRTAMLRVSQLVLFTVL</sequence>